<feature type="transmembrane region" description="Helical" evidence="10">
    <location>
        <begin position="212"/>
        <end position="239"/>
    </location>
</feature>
<feature type="transmembrane region" description="Helical" evidence="10">
    <location>
        <begin position="162"/>
        <end position="184"/>
    </location>
</feature>
<dbReference type="Proteomes" id="UP000230821">
    <property type="component" value="Unassembled WGS sequence"/>
</dbReference>
<keyword evidence="4" id="KW-0997">Cell inner membrane</keyword>
<accession>A0A2G6KCU9</accession>
<dbReference type="EMBL" id="PDSK01000102">
    <property type="protein sequence ID" value="PIE33200.1"/>
    <property type="molecule type" value="Genomic_DNA"/>
</dbReference>
<comment type="subcellular location">
    <subcellularLocation>
        <location evidence="1">Cell membrane</location>
        <topology evidence="1">Multi-pass membrane protein</topology>
    </subcellularLocation>
</comment>
<feature type="transmembrane region" description="Helical" evidence="10">
    <location>
        <begin position="43"/>
        <end position="62"/>
    </location>
</feature>
<dbReference type="PANTHER" id="PTHR11795:SF371">
    <property type="entry name" value="HIGH-AFFINITY BRANCHED-CHAIN AMINO ACID TRANSPORT SYSTEM PERMEASE PROTEIN LIVH"/>
    <property type="match status" value="1"/>
</dbReference>
<dbReference type="GO" id="GO:0005886">
    <property type="term" value="C:plasma membrane"/>
    <property type="evidence" value="ECO:0007669"/>
    <property type="project" value="UniProtKB-SubCell"/>
</dbReference>
<organism evidence="11 12">
    <name type="scientific">candidate division KSB3 bacterium</name>
    <dbReference type="NCBI Taxonomy" id="2044937"/>
    <lineage>
        <taxon>Bacteria</taxon>
        <taxon>candidate division KSB3</taxon>
    </lineage>
</organism>
<keyword evidence="5 10" id="KW-0812">Transmembrane</keyword>
<name>A0A2G6KCU9_9BACT</name>
<dbReference type="GO" id="GO:0015190">
    <property type="term" value="F:L-leucine transmembrane transporter activity"/>
    <property type="evidence" value="ECO:0007669"/>
    <property type="project" value="TreeGrafter"/>
</dbReference>
<feature type="transmembrane region" description="Helical" evidence="10">
    <location>
        <begin position="251"/>
        <end position="275"/>
    </location>
</feature>
<evidence type="ECO:0000256" key="6">
    <source>
        <dbReference type="ARBA" id="ARBA00022970"/>
    </source>
</evidence>
<comment type="caution">
    <text evidence="11">The sequence shown here is derived from an EMBL/GenBank/DDBJ whole genome shotgun (WGS) entry which is preliminary data.</text>
</comment>
<keyword evidence="8 10" id="KW-0472">Membrane</keyword>
<evidence type="ECO:0000256" key="10">
    <source>
        <dbReference type="SAM" id="Phobius"/>
    </source>
</evidence>
<dbReference type="InterPro" id="IPR001851">
    <property type="entry name" value="ABC_transp_permease"/>
</dbReference>
<reference evidence="11 12" key="1">
    <citation type="submission" date="2017-10" db="EMBL/GenBank/DDBJ databases">
        <title>Novel microbial diversity and functional potential in the marine mammal oral microbiome.</title>
        <authorList>
            <person name="Dudek N.K."/>
            <person name="Sun C.L."/>
            <person name="Burstein D."/>
            <person name="Kantor R.S."/>
            <person name="Aliaga Goltsman D.S."/>
            <person name="Bik E.M."/>
            <person name="Thomas B.C."/>
            <person name="Banfield J.F."/>
            <person name="Relman D.A."/>
        </authorList>
    </citation>
    <scope>NUCLEOTIDE SEQUENCE [LARGE SCALE GENOMIC DNA]</scope>
    <source>
        <strain evidence="11">DOLJORAL78_47_16</strain>
    </source>
</reference>
<keyword evidence="3" id="KW-1003">Cell membrane</keyword>
<dbReference type="GO" id="GO:0015192">
    <property type="term" value="F:L-phenylalanine transmembrane transporter activity"/>
    <property type="evidence" value="ECO:0007669"/>
    <property type="project" value="TreeGrafter"/>
</dbReference>
<dbReference type="GO" id="GO:0015808">
    <property type="term" value="P:L-alanine transport"/>
    <property type="evidence" value="ECO:0007669"/>
    <property type="project" value="TreeGrafter"/>
</dbReference>
<evidence type="ECO:0000256" key="3">
    <source>
        <dbReference type="ARBA" id="ARBA00022475"/>
    </source>
</evidence>
<sequence length="316" mass="34001">MARHVHSLFDLPADTRKNSDYSGCRASDMLIQQVINGITQGSIYALVAIGFVLIFGTMNMVSFAHGETFMIGAFLGYFAIQVFNLPLLMGLLIAFAGGWIVGFLTELLAFRTLRGAIHMPPLLITVGLSIIIKEIAGNRIGHENRAMPYFYETTFRFGTFRISLLQVIILGTVAILVLLLQLLIYKTKLGMAMRAVSQDYRMAGLLGINVDFLYNVSFSLASGLGAVAGVLVAVYYNAVSPGMGGVPGLKGFAACVVGGLTSIPGAIIAGLSIGVIENLTVEFLSSGYRDTVAFILLILILCIRPQGLMGKKIKVY</sequence>
<dbReference type="GO" id="GO:0015188">
    <property type="term" value="F:L-isoleucine transmembrane transporter activity"/>
    <property type="evidence" value="ECO:0007669"/>
    <property type="project" value="TreeGrafter"/>
</dbReference>
<dbReference type="Pfam" id="PF02653">
    <property type="entry name" value="BPD_transp_2"/>
    <property type="match status" value="1"/>
</dbReference>
<dbReference type="CDD" id="cd06582">
    <property type="entry name" value="TM_PBP1_LivH_like"/>
    <property type="match status" value="1"/>
</dbReference>
<evidence type="ECO:0000256" key="5">
    <source>
        <dbReference type="ARBA" id="ARBA00022692"/>
    </source>
</evidence>
<dbReference type="GO" id="GO:0005304">
    <property type="term" value="F:L-valine transmembrane transporter activity"/>
    <property type="evidence" value="ECO:0007669"/>
    <property type="project" value="TreeGrafter"/>
</dbReference>
<evidence type="ECO:0000256" key="9">
    <source>
        <dbReference type="ARBA" id="ARBA00037998"/>
    </source>
</evidence>
<evidence type="ECO:0000256" key="8">
    <source>
        <dbReference type="ARBA" id="ARBA00023136"/>
    </source>
</evidence>
<evidence type="ECO:0000313" key="12">
    <source>
        <dbReference type="Proteomes" id="UP000230821"/>
    </source>
</evidence>
<dbReference type="AlphaFoldDB" id="A0A2G6KCU9"/>
<dbReference type="InterPro" id="IPR052157">
    <property type="entry name" value="BCAA_transport_permease"/>
</dbReference>
<keyword evidence="7 10" id="KW-1133">Transmembrane helix</keyword>
<evidence type="ECO:0000256" key="1">
    <source>
        <dbReference type="ARBA" id="ARBA00004651"/>
    </source>
</evidence>
<dbReference type="GO" id="GO:1903806">
    <property type="term" value="P:L-isoleucine import across plasma membrane"/>
    <property type="evidence" value="ECO:0007669"/>
    <property type="project" value="TreeGrafter"/>
</dbReference>
<evidence type="ECO:0000256" key="7">
    <source>
        <dbReference type="ARBA" id="ARBA00022989"/>
    </source>
</evidence>
<dbReference type="PANTHER" id="PTHR11795">
    <property type="entry name" value="BRANCHED-CHAIN AMINO ACID TRANSPORT SYSTEM PERMEASE PROTEIN LIVH"/>
    <property type="match status" value="1"/>
</dbReference>
<evidence type="ECO:0000256" key="4">
    <source>
        <dbReference type="ARBA" id="ARBA00022519"/>
    </source>
</evidence>
<dbReference type="GO" id="GO:0042941">
    <property type="term" value="P:D-alanine transmembrane transport"/>
    <property type="evidence" value="ECO:0007669"/>
    <property type="project" value="TreeGrafter"/>
</dbReference>
<feature type="transmembrane region" description="Helical" evidence="10">
    <location>
        <begin position="121"/>
        <end position="141"/>
    </location>
</feature>
<gene>
    <name evidence="11" type="ORF">CSA56_12820</name>
</gene>
<evidence type="ECO:0000313" key="11">
    <source>
        <dbReference type="EMBL" id="PIE33200.1"/>
    </source>
</evidence>
<keyword evidence="6" id="KW-0029">Amino-acid transport</keyword>
<protein>
    <submittedName>
        <fullName evidence="11">Branched-chain amino acid ABC transporter permease</fullName>
    </submittedName>
</protein>
<feature type="transmembrane region" description="Helical" evidence="10">
    <location>
        <begin position="287"/>
        <end position="304"/>
    </location>
</feature>
<evidence type="ECO:0000256" key="2">
    <source>
        <dbReference type="ARBA" id="ARBA00022448"/>
    </source>
</evidence>
<comment type="similarity">
    <text evidence="9">Belongs to the binding-protein-dependent transport system permease family. LivHM subfamily.</text>
</comment>
<feature type="transmembrane region" description="Helical" evidence="10">
    <location>
        <begin position="74"/>
        <end position="101"/>
    </location>
</feature>
<proteinExistence type="inferred from homology"/>
<keyword evidence="2" id="KW-0813">Transport</keyword>